<accession>A0ABT3CYP8</accession>
<evidence type="ECO:0000313" key="2">
    <source>
        <dbReference type="Proteomes" id="UP001300692"/>
    </source>
</evidence>
<evidence type="ECO:0000313" key="1">
    <source>
        <dbReference type="EMBL" id="MCV9388747.1"/>
    </source>
</evidence>
<dbReference type="Proteomes" id="UP001300692">
    <property type="component" value="Unassembled WGS sequence"/>
</dbReference>
<evidence type="ECO:0008006" key="3">
    <source>
        <dbReference type="Google" id="ProtNLM"/>
    </source>
</evidence>
<dbReference type="EMBL" id="JAOYOD010000001">
    <property type="protein sequence ID" value="MCV9388747.1"/>
    <property type="molecule type" value="Genomic_DNA"/>
</dbReference>
<comment type="caution">
    <text evidence="1">The sequence shown here is derived from an EMBL/GenBank/DDBJ whole genome shotgun (WGS) entry which is preliminary data.</text>
</comment>
<dbReference type="RefSeq" id="WP_264139640.1">
    <property type="nucleotide sequence ID" value="NZ_JAOYOD010000001.1"/>
</dbReference>
<organism evidence="1 2">
    <name type="scientific">Reichenbachiella ulvae</name>
    <dbReference type="NCBI Taxonomy" id="2980104"/>
    <lineage>
        <taxon>Bacteria</taxon>
        <taxon>Pseudomonadati</taxon>
        <taxon>Bacteroidota</taxon>
        <taxon>Cytophagia</taxon>
        <taxon>Cytophagales</taxon>
        <taxon>Reichenbachiellaceae</taxon>
        <taxon>Reichenbachiella</taxon>
    </lineage>
</organism>
<reference evidence="1 2" key="1">
    <citation type="submission" date="2022-10" db="EMBL/GenBank/DDBJ databases">
        <title>Comparative genomics and taxonomic characterization of three novel marine species of genus Reichenbachiella exhibiting antioxidant and polysaccharide degradation activities.</title>
        <authorList>
            <person name="Muhammad N."/>
            <person name="Lee Y.-J."/>
            <person name="Ko J."/>
            <person name="Kim S.-G."/>
        </authorList>
    </citation>
    <scope>NUCLEOTIDE SEQUENCE [LARGE SCALE GENOMIC DNA]</scope>
    <source>
        <strain evidence="1 2">ABR2-5</strain>
    </source>
</reference>
<protein>
    <recommendedName>
        <fullName evidence="3">DUF4367 domain-containing protein</fullName>
    </recommendedName>
</protein>
<proteinExistence type="predicted"/>
<name>A0ABT3CYP8_9BACT</name>
<sequence length="302" mass="34275">MSIKSEYNEQIEAYLSGEMQGADRLVFEGRVESDPLLKSEFEHQQQIVESLKAQRVAELKTRLNDIAIETGVLGTLLQSSVFKPALYAVTGIAVTVGSYLYFSTESSTMEYHIQGLDFKNEYALSEGANANLNPELTFRHESKSVKVDLPELEPELQDEVVETEEVVVASKSEIKFEVPTMDAGLQHDEFEGGPVVALESPDRIEEVPTVSKIDRVNIQTINSRRYNFHYRMEDNRLYLYGKFNESPYEIIEINTPGAKKLYFFYDGDFYALNKDASDVTPLSKIENRKLINELDVIKSSNL</sequence>
<gene>
    <name evidence="1" type="ORF">N7U62_18855</name>
</gene>
<keyword evidence="2" id="KW-1185">Reference proteome</keyword>